<dbReference type="Gene3D" id="3.40.50.300">
    <property type="entry name" value="P-loop containing nucleotide triphosphate hydrolases"/>
    <property type="match status" value="1"/>
</dbReference>
<keyword evidence="2" id="KW-0812">Transmembrane</keyword>
<evidence type="ECO:0000256" key="2">
    <source>
        <dbReference type="SAM" id="Phobius"/>
    </source>
</evidence>
<keyword evidence="2" id="KW-0472">Membrane</keyword>
<evidence type="ECO:0000313" key="5">
    <source>
        <dbReference type="Proteomes" id="UP000034751"/>
    </source>
</evidence>
<reference evidence="4 5" key="1">
    <citation type="journal article" date="2015" name="Nature">
        <title>rRNA introns, odd ribosomes, and small enigmatic genomes across a large radiation of phyla.</title>
        <authorList>
            <person name="Brown C.T."/>
            <person name="Hug L.A."/>
            <person name="Thomas B.C."/>
            <person name="Sharon I."/>
            <person name="Castelle C.J."/>
            <person name="Singh A."/>
            <person name="Wilkins M.J."/>
            <person name="Williams K.H."/>
            <person name="Banfield J.F."/>
        </authorList>
    </citation>
    <scope>NUCLEOTIDE SEQUENCE [LARGE SCALE GENOMIC DNA]</scope>
</reference>
<dbReference type="InterPro" id="IPR011646">
    <property type="entry name" value="KAP_P-loop"/>
</dbReference>
<evidence type="ECO:0000313" key="4">
    <source>
        <dbReference type="EMBL" id="KKT18780.1"/>
    </source>
</evidence>
<feature type="transmembrane region" description="Helical" evidence="2">
    <location>
        <begin position="115"/>
        <end position="136"/>
    </location>
</feature>
<evidence type="ECO:0000256" key="1">
    <source>
        <dbReference type="SAM" id="Coils"/>
    </source>
</evidence>
<dbReference type="Proteomes" id="UP000034751">
    <property type="component" value="Unassembled WGS sequence"/>
</dbReference>
<accession>A0A0G1F8X4</accession>
<comment type="caution">
    <text evidence="4">The sequence shown here is derived from an EMBL/GenBank/DDBJ whole genome shotgun (WGS) entry which is preliminary data.</text>
</comment>
<feature type="domain" description="KAP NTPase" evidence="3">
    <location>
        <begin position="9"/>
        <end position="343"/>
    </location>
</feature>
<gene>
    <name evidence="4" type="ORF">UW02_C0022G0005</name>
</gene>
<feature type="coiled-coil region" evidence="1">
    <location>
        <begin position="338"/>
        <end position="365"/>
    </location>
</feature>
<dbReference type="InterPro" id="IPR027417">
    <property type="entry name" value="P-loop_NTPase"/>
</dbReference>
<dbReference type="EMBL" id="LCGS01000022">
    <property type="protein sequence ID" value="KKT18780.1"/>
    <property type="molecule type" value="Genomic_DNA"/>
</dbReference>
<dbReference type="Pfam" id="PF07693">
    <property type="entry name" value="KAP_NTPase"/>
    <property type="match status" value="1"/>
</dbReference>
<evidence type="ECO:0000259" key="3">
    <source>
        <dbReference type="Pfam" id="PF07693"/>
    </source>
</evidence>
<protein>
    <submittedName>
        <fullName evidence="4">p-loop domain protein, KAP family</fullName>
    </submittedName>
</protein>
<name>A0A0G1F8X4_9BACT</name>
<organism evidence="4 5">
    <name type="scientific">Candidatus Nomurabacteria bacterium GW2011_GWB1_43_7</name>
    <dbReference type="NCBI Taxonomy" id="1618747"/>
    <lineage>
        <taxon>Bacteria</taxon>
        <taxon>Candidatus Nomuraibacteriota</taxon>
    </lineage>
</organism>
<feature type="transmembrane region" description="Helical" evidence="2">
    <location>
        <begin position="156"/>
        <end position="175"/>
    </location>
</feature>
<dbReference type="SUPFAM" id="SSF52540">
    <property type="entry name" value="P-loop containing nucleoside triphosphate hydrolases"/>
    <property type="match status" value="1"/>
</dbReference>
<dbReference type="STRING" id="1618747.UW02_C0022G0005"/>
<dbReference type="AlphaFoldDB" id="A0A0G1F8X4"/>
<keyword evidence="1" id="KW-0175">Coiled coil</keyword>
<keyword evidence="2" id="KW-1133">Transmembrane helix</keyword>
<proteinExistence type="predicted"/>
<sequence length="870" mass="99458">MTNDTLKRKIYADKIAEEIDSHYQTKKEVGHGDNMVFAISGKWGEGKTELLGLLEPKLTEKGFTVIRFNPWQYSHEDISLKRSFLRVVKEKIHSEVDLSDLYYDRSKTIIDWKSVVSPLLKIILVSAFVVFVLIPAIFNYPIGDWWNGVVMALKNFWGSGISGVILTALIIPLLIKTIIVSSRAAQVTTAEEFEDKFRELLNGKSKLVIFIDDLDRCTSKTVKTVLDSLRTFFCHPECSYVITGDHTVIERYAAEELNPKKKEFTGKDIEEGRRFLKKLFDVYWRLPLATPKVFKEFLVDEIKKSGITLKEAQDKNIKNFLLDDGFFERNPRHVKRFITALKFALESVKAQLEELSQENGTNEDDDIKDQKKFIQEILDNPDLLAKVLLIQEKFYPVYEKLILYPAEIVNHEKMLRGSSKPEELAIGGKTILEILEKDAEALKNYTSLINLEPQFTDTYNSTIYDPTNFFAFSGATGLPSLKGPDEANFPQYIKAGQLVERLGSNLEAVPKEKRERFAQRALQIFDDKTTTEQEKLNVIGESLKEAAQSDEWAAKLEQWKEKLFALSAPQQTPLAKDFWTAVLQKLPNLLSKIKTGKPQYFELLWPVLESIEDVKLHPDAKSEIEKLLKDSIGAQPLNLKGVKIYLDKFGSKALDEEIKAKLVDPQTAKTYFEHCQTLNDPDGKIAKIVLVKLKSFIEDFANIDWVIQNRDFIKSVNLFGDVKNRLSQWSKDQKQLLKIASIRSALELSDQENEIIKNQAVELIQKSADLQFIEDSNVQATLDKESRKRIFEGLVSILGGNEESLEKRKKAAALLNKNSNIWSGMEKNDVYDFLKQVKKLKLGRVADLKDSPKTILDSWGYDETDKKDEK</sequence>